<keyword evidence="2" id="KW-0472">Membrane</keyword>
<feature type="region of interest" description="Disordered" evidence="1">
    <location>
        <begin position="67"/>
        <end position="114"/>
    </location>
</feature>
<proteinExistence type="predicted"/>
<evidence type="ECO:0000313" key="3">
    <source>
        <dbReference type="EMBL" id="KAL2779874.1"/>
    </source>
</evidence>
<evidence type="ECO:0000313" key="4">
    <source>
        <dbReference type="Proteomes" id="UP001610563"/>
    </source>
</evidence>
<organism evidence="3 4">
    <name type="scientific">Aspergillus keveii</name>
    <dbReference type="NCBI Taxonomy" id="714993"/>
    <lineage>
        <taxon>Eukaryota</taxon>
        <taxon>Fungi</taxon>
        <taxon>Dikarya</taxon>
        <taxon>Ascomycota</taxon>
        <taxon>Pezizomycotina</taxon>
        <taxon>Eurotiomycetes</taxon>
        <taxon>Eurotiomycetidae</taxon>
        <taxon>Eurotiales</taxon>
        <taxon>Aspergillaceae</taxon>
        <taxon>Aspergillus</taxon>
        <taxon>Aspergillus subgen. Nidulantes</taxon>
    </lineage>
</organism>
<sequence>MSCLHVQIRAGGKLYSLCDRVRIAADMVARFALALSPVFILIYLAETYDLLQLGQLYGRPKQSVAAPSALPKRSAASQRKHSHSSSTLRPRRSPRLAENVRLPKPDAEHEEALPRSHRILGVDHSTRSAGATAPQQRIVPIETGSSQSVSAVVAVHMSASCQMESPAPVSQPVAPQAKAMEPHTCTLQRELDKALRERDELFNDNVLLVEGYRELQNQMESKEA</sequence>
<dbReference type="EMBL" id="JBFTWV010000580">
    <property type="protein sequence ID" value="KAL2779874.1"/>
    <property type="molecule type" value="Genomic_DNA"/>
</dbReference>
<accession>A0ABR4FGU9</accession>
<keyword evidence="4" id="KW-1185">Reference proteome</keyword>
<reference evidence="3 4" key="1">
    <citation type="submission" date="2024-07" db="EMBL/GenBank/DDBJ databases">
        <title>Section-level genome sequencing and comparative genomics of Aspergillus sections Usti and Cavernicolus.</title>
        <authorList>
            <consortium name="Lawrence Berkeley National Laboratory"/>
            <person name="Nybo J.L."/>
            <person name="Vesth T.C."/>
            <person name="Theobald S."/>
            <person name="Frisvad J.C."/>
            <person name="Larsen T.O."/>
            <person name="Kjaerboelling I."/>
            <person name="Rothschild-Mancinelli K."/>
            <person name="Lyhne E.K."/>
            <person name="Kogle M.E."/>
            <person name="Barry K."/>
            <person name="Clum A."/>
            <person name="Na H."/>
            <person name="Ledsgaard L."/>
            <person name="Lin J."/>
            <person name="Lipzen A."/>
            <person name="Kuo A."/>
            <person name="Riley R."/>
            <person name="Mondo S."/>
            <person name="Labutti K."/>
            <person name="Haridas S."/>
            <person name="Pangalinan J."/>
            <person name="Salamov A.A."/>
            <person name="Simmons B.A."/>
            <person name="Magnuson J.K."/>
            <person name="Chen J."/>
            <person name="Drula E."/>
            <person name="Henrissat B."/>
            <person name="Wiebenga A."/>
            <person name="Lubbers R.J."/>
            <person name="Gomes A.C."/>
            <person name="Makela M.R."/>
            <person name="Stajich J."/>
            <person name="Grigoriev I.V."/>
            <person name="Mortensen U.H."/>
            <person name="De Vries R.P."/>
            <person name="Baker S.E."/>
            <person name="Andersen M.R."/>
        </authorList>
    </citation>
    <scope>NUCLEOTIDE SEQUENCE [LARGE SCALE GENOMIC DNA]</scope>
    <source>
        <strain evidence="3 4">CBS 209.92</strain>
    </source>
</reference>
<evidence type="ECO:0000256" key="1">
    <source>
        <dbReference type="SAM" id="MobiDB-lite"/>
    </source>
</evidence>
<feature type="compositionally biased region" description="Basic residues" evidence="1">
    <location>
        <begin position="78"/>
        <end position="94"/>
    </location>
</feature>
<feature type="compositionally biased region" description="Basic and acidic residues" evidence="1">
    <location>
        <begin position="101"/>
        <end position="114"/>
    </location>
</feature>
<feature type="transmembrane region" description="Helical" evidence="2">
    <location>
        <begin position="27"/>
        <end position="45"/>
    </location>
</feature>
<feature type="non-terminal residue" evidence="3">
    <location>
        <position position="224"/>
    </location>
</feature>
<keyword evidence="2" id="KW-0812">Transmembrane</keyword>
<gene>
    <name evidence="3" type="ORF">BJX66DRAFT_346005</name>
</gene>
<dbReference type="Proteomes" id="UP001610563">
    <property type="component" value="Unassembled WGS sequence"/>
</dbReference>
<keyword evidence="2" id="KW-1133">Transmembrane helix</keyword>
<name>A0ABR4FGU9_9EURO</name>
<protein>
    <submittedName>
        <fullName evidence="3">Uncharacterized protein</fullName>
    </submittedName>
</protein>
<comment type="caution">
    <text evidence="3">The sequence shown here is derived from an EMBL/GenBank/DDBJ whole genome shotgun (WGS) entry which is preliminary data.</text>
</comment>
<evidence type="ECO:0000256" key="2">
    <source>
        <dbReference type="SAM" id="Phobius"/>
    </source>
</evidence>